<dbReference type="Gene3D" id="3.40.50.2000">
    <property type="entry name" value="Glycogen Phosphorylase B"/>
    <property type="match status" value="2"/>
</dbReference>
<evidence type="ECO:0000313" key="4">
    <source>
        <dbReference type="Proteomes" id="UP000176650"/>
    </source>
</evidence>
<reference evidence="3 4" key="1">
    <citation type="journal article" date="2016" name="Nat. Commun.">
        <title>Thousands of microbial genomes shed light on interconnected biogeochemical processes in an aquifer system.</title>
        <authorList>
            <person name="Anantharaman K."/>
            <person name="Brown C.T."/>
            <person name="Hug L.A."/>
            <person name="Sharon I."/>
            <person name="Castelle C.J."/>
            <person name="Probst A.J."/>
            <person name="Thomas B.C."/>
            <person name="Singh A."/>
            <person name="Wilkins M.J."/>
            <person name="Karaoz U."/>
            <person name="Brodie E.L."/>
            <person name="Williams K.H."/>
            <person name="Hubbard S.S."/>
            <person name="Banfield J.F."/>
        </authorList>
    </citation>
    <scope>NUCLEOTIDE SEQUENCE [LARGE SCALE GENOMIC DNA]</scope>
</reference>
<dbReference type="EMBL" id="MEYS01000001">
    <property type="protein sequence ID" value="OGD34636.1"/>
    <property type="molecule type" value="Genomic_DNA"/>
</dbReference>
<sequence>MLKILYVITQSELGGAQKYVLDLAQGARRQGHEVTVASAPNPPFRDALANDGIAFSEIKHSRRALHFFTDVKLFFSLVKLLRTEKPDVLHLNSSKIGGLGALTGRLCHVRKIVFTAHGWAFNERRPWWQKHAIVFISRFAALFQDIIICVSDFDKKTALAYKIAPERKLVAIHNGIDVKEFGFLSREEAREKLGIKKNDFVVGTIANLYKNKSLDTLVLSAISASHAVPDIRFVIIGEGAERERLESMIAKYHLSGHVMLTGALENASRYLKAFDVFALPSRKEGLPYALLEAMAARVPVIASAVGGIPEIIEHGKNGLLLKPATPGTLWDAIAFLMNSKKKAKEMQTAALETVRTDFSRKRMIEETLAFYAL</sequence>
<accession>A0A1F5BVM3</accession>
<organism evidence="3 4">
    <name type="scientific">Candidatus Azambacteria bacterium RIFCSPLOWO2_01_FULL_46_25</name>
    <dbReference type="NCBI Taxonomy" id="1797298"/>
    <lineage>
        <taxon>Bacteria</taxon>
        <taxon>Candidatus Azamiibacteriota</taxon>
    </lineage>
</organism>
<feature type="domain" description="Glycosyltransferase subfamily 4-like N-terminal" evidence="2">
    <location>
        <begin position="14"/>
        <end position="179"/>
    </location>
</feature>
<dbReference type="GO" id="GO:0016758">
    <property type="term" value="F:hexosyltransferase activity"/>
    <property type="evidence" value="ECO:0007669"/>
    <property type="project" value="TreeGrafter"/>
</dbReference>
<dbReference type="SUPFAM" id="SSF53756">
    <property type="entry name" value="UDP-Glycosyltransferase/glycogen phosphorylase"/>
    <property type="match status" value="1"/>
</dbReference>
<feature type="domain" description="Glycosyl transferase family 1" evidence="1">
    <location>
        <begin position="186"/>
        <end position="350"/>
    </location>
</feature>
<dbReference type="PANTHER" id="PTHR45947:SF3">
    <property type="entry name" value="SULFOQUINOVOSYL TRANSFERASE SQD2"/>
    <property type="match status" value="1"/>
</dbReference>
<dbReference type="PANTHER" id="PTHR45947">
    <property type="entry name" value="SULFOQUINOVOSYL TRANSFERASE SQD2"/>
    <property type="match status" value="1"/>
</dbReference>
<evidence type="ECO:0008006" key="5">
    <source>
        <dbReference type="Google" id="ProtNLM"/>
    </source>
</evidence>
<evidence type="ECO:0000259" key="1">
    <source>
        <dbReference type="Pfam" id="PF00534"/>
    </source>
</evidence>
<protein>
    <recommendedName>
        <fullName evidence="5">Glycosyltransferase subfamily 4-like N-terminal domain-containing protein</fullName>
    </recommendedName>
</protein>
<name>A0A1F5BVM3_9BACT</name>
<proteinExistence type="predicted"/>
<evidence type="ECO:0000259" key="2">
    <source>
        <dbReference type="Pfam" id="PF13439"/>
    </source>
</evidence>
<dbReference type="InterPro" id="IPR050194">
    <property type="entry name" value="Glycosyltransferase_grp1"/>
</dbReference>
<evidence type="ECO:0000313" key="3">
    <source>
        <dbReference type="EMBL" id="OGD34636.1"/>
    </source>
</evidence>
<dbReference type="Pfam" id="PF00534">
    <property type="entry name" value="Glycos_transf_1"/>
    <property type="match status" value="1"/>
</dbReference>
<dbReference type="STRING" id="1797298.A2988_04000"/>
<gene>
    <name evidence="3" type="ORF">A2988_04000</name>
</gene>
<dbReference type="InterPro" id="IPR001296">
    <property type="entry name" value="Glyco_trans_1"/>
</dbReference>
<dbReference type="Proteomes" id="UP000176650">
    <property type="component" value="Unassembled WGS sequence"/>
</dbReference>
<comment type="caution">
    <text evidence="3">The sequence shown here is derived from an EMBL/GenBank/DDBJ whole genome shotgun (WGS) entry which is preliminary data.</text>
</comment>
<dbReference type="CDD" id="cd03808">
    <property type="entry name" value="GT4_CapM-like"/>
    <property type="match status" value="1"/>
</dbReference>
<dbReference type="Pfam" id="PF13439">
    <property type="entry name" value="Glyco_transf_4"/>
    <property type="match status" value="1"/>
</dbReference>
<dbReference type="InterPro" id="IPR028098">
    <property type="entry name" value="Glyco_trans_4-like_N"/>
</dbReference>
<dbReference type="AlphaFoldDB" id="A0A1F5BVM3"/>